<protein>
    <recommendedName>
        <fullName evidence="4">Lipoprotein</fullName>
    </recommendedName>
</protein>
<dbReference type="EMBL" id="CP073084">
    <property type="protein sequence ID" value="QUE53575.1"/>
    <property type="molecule type" value="Genomic_DNA"/>
</dbReference>
<dbReference type="RefSeq" id="WP_212569748.1">
    <property type="nucleotide sequence ID" value="NZ_CP073084.1"/>
</dbReference>
<dbReference type="Proteomes" id="UP000677616">
    <property type="component" value="Chromosome"/>
</dbReference>
<gene>
    <name evidence="2" type="ORF">INT76_06840</name>
</gene>
<reference evidence="2 3" key="1">
    <citation type="submission" date="2021-04" db="EMBL/GenBank/DDBJ databases">
        <title>Complete genome sequence of a novel Streptococcus species.</title>
        <authorList>
            <person name="Teng J.L.L."/>
        </authorList>
    </citation>
    <scope>NUCLEOTIDE SEQUENCE [LARGE SCALE GENOMIC DNA]</scope>
    <source>
        <strain evidence="2 3">HKU75</strain>
    </source>
</reference>
<accession>A0ABX7YIK4</accession>
<proteinExistence type="predicted"/>
<evidence type="ECO:0000313" key="2">
    <source>
        <dbReference type="EMBL" id="QUE53575.1"/>
    </source>
</evidence>
<evidence type="ECO:0000256" key="1">
    <source>
        <dbReference type="SAM" id="SignalP"/>
    </source>
</evidence>
<keyword evidence="3" id="KW-1185">Reference proteome</keyword>
<evidence type="ECO:0008006" key="4">
    <source>
        <dbReference type="Google" id="ProtNLM"/>
    </source>
</evidence>
<sequence>MKKILGLFVVMMSLFVLVACGSKQSLDGEYHRYAISSNTNEMTVSEVEKISIEGVQGTLEGDTFSIDEDKKILIFEGVSYPYVFQDDVLSFNGNTFVKLGTKKYEEIYAEYEATLKD</sequence>
<feature type="chain" id="PRO_5045187267" description="Lipoprotein" evidence="1">
    <location>
        <begin position="19"/>
        <end position="117"/>
    </location>
</feature>
<dbReference type="PROSITE" id="PS51257">
    <property type="entry name" value="PROKAR_LIPOPROTEIN"/>
    <property type="match status" value="1"/>
</dbReference>
<organism evidence="2 3">
    <name type="scientific">Streptococcus oriscaviae</name>
    <dbReference type="NCBI Taxonomy" id="2781599"/>
    <lineage>
        <taxon>Bacteria</taxon>
        <taxon>Bacillati</taxon>
        <taxon>Bacillota</taxon>
        <taxon>Bacilli</taxon>
        <taxon>Lactobacillales</taxon>
        <taxon>Streptococcaceae</taxon>
        <taxon>Streptococcus</taxon>
    </lineage>
</organism>
<keyword evidence="1" id="KW-0732">Signal</keyword>
<feature type="signal peptide" evidence="1">
    <location>
        <begin position="1"/>
        <end position="18"/>
    </location>
</feature>
<name>A0ABX7YIK4_9STRE</name>
<evidence type="ECO:0000313" key="3">
    <source>
        <dbReference type="Proteomes" id="UP000677616"/>
    </source>
</evidence>